<dbReference type="Pfam" id="PF09918">
    <property type="entry name" value="DUF2148"/>
    <property type="match status" value="1"/>
</dbReference>
<dbReference type="Proteomes" id="UP000596092">
    <property type="component" value="Chromosome"/>
</dbReference>
<gene>
    <name evidence="2" type="ORF">HP555_11800</name>
</gene>
<evidence type="ECO:0000313" key="3">
    <source>
        <dbReference type="Proteomes" id="UP000596092"/>
    </source>
</evidence>
<dbReference type="KEGG" id="dog:HP555_11800"/>
<protein>
    <submittedName>
        <fullName evidence="2">Ferredoxin</fullName>
    </submittedName>
</protein>
<dbReference type="InterPro" id="IPR019224">
    <property type="entry name" value="DUF2148"/>
</dbReference>
<sequence length="187" mass="20217">MKVVTEQEIREETVSAVAQQMMIAARTAPKAKGVDNLVIALLNRDDIARVSAKMKEMARRDNLSDVFLRDAVNILSAQAMVAFGTRIVPLGVHPCGMCGFADCEEKKKHPDHPCVFNTGDLGIAIGSAASVAMDNRVDNRVMFTVGQALLEMGVLGDGVKIIYAMPLSVSGKNPFMDRNQEALVKKA</sequence>
<reference evidence="2 3" key="1">
    <citation type="submission" date="2020-05" db="EMBL/GenBank/DDBJ databases">
        <title>Complete genome of Desulfobulbus oligotrophicus.</title>
        <authorList>
            <person name="Podar M."/>
        </authorList>
    </citation>
    <scope>NUCLEOTIDE SEQUENCE [LARGE SCALE GENOMIC DNA]</scope>
    <source>
        <strain evidence="2 3">Prop6</strain>
    </source>
</reference>
<feature type="domain" description="DUF2148" evidence="1">
    <location>
        <begin position="113"/>
        <end position="178"/>
    </location>
</feature>
<organism evidence="2 3">
    <name type="scientific">Desulfobulbus oligotrophicus</name>
    <dbReference type="NCBI Taxonomy" id="1909699"/>
    <lineage>
        <taxon>Bacteria</taxon>
        <taxon>Pseudomonadati</taxon>
        <taxon>Thermodesulfobacteriota</taxon>
        <taxon>Desulfobulbia</taxon>
        <taxon>Desulfobulbales</taxon>
        <taxon>Desulfobulbaceae</taxon>
        <taxon>Desulfobulbus</taxon>
    </lineage>
</organism>
<accession>A0A7T6AR75</accession>
<dbReference type="EMBL" id="CP054140">
    <property type="protein sequence ID" value="QQG66501.1"/>
    <property type="molecule type" value="Genomic_DNA"/>
</dbReference>
<dbReference type="RefSeq" id="WP_199262746.1">
    <property type="nucleotide sequence ID" value="NZ_CP054140.1"/>
</dbReference>
<evidence type="ECO:0000313" key="2">
    <source>
        <dbReference type="EMBL" id="QQG66501.1"/>
    </source>
</evidence>
<dbReference type="PANTHER" id="PTHR40101:SF1">
    <property type="entry name" value="4FE-4S DOMAIN-CONTAINING PROTEIN"/>
    <property type="match status" value="1"/>
</dbReference>
<dbReference type="PANTHER" id="PTHR40101">
    <property type="entry name" value="CONSERVED PROTEIN"/>
    <property type="match status" value="1"/>
</dbReference>
<keyword evidence="3" id="KW-1185">Reference proteome</keyword>
<evidence type="ECO:0000259" key="1">
    <source>
        <dbReference type="Pfam" id="PF09918"/>
    </source>
</evidence>
<proteinExistence type="predicted"/>
<dbReference type="AlphaFoldDB" id="A0A7T6AR75"/>
<name>A0A7T6AR75_9BACT</name>